<gene>
    <name evidence="13" type="ORF">NDR86_33400</name>
</gene>
<dbReference type="GO" id="GO:0046983">
    <property type="term" value="F:protein dimerization activity"/>
    <property type="evidence" value="ECO:0007669"/>
    <property type="project" value="InterPro"/>
</dbReference>
<dbReference type="GO" id="GO:0016020">
    <property type="term" value="C:membrane"/>
    <property type="evidence" value="ECO:0007669"/>
    <property type="project" value="InterPro"/>
</dbReference>
<dbReference type="Gene3D" id="3.30.565.10">
    <property type="entry name" value="Histidine kinase-like ATPase, C-terminal domain"/>
    <property type="match status" value="1"/>
</dbReference>
<evidence type="ECO:0000259" key="12">
    <source>
        <dbReference type="Pfam" id="PF07730"/>
    </source>
</evidence>
<dbReference type="GO" id="GO:0000155">
    <property type="term" value="F:phosphorelay sensor kinase activity"/>
    <property type="evidence" value="ECO:0007669"/>
    <property type="project" value="InterPro"/>
</dbReference>
<evidence type="ECO:0000259" key="11">
    <source>
        <dbReference type="Pfam" id="PF02518"/>
    </source>
</evidence>
<feature type="coiled-coil region" evidence="9">
    <location>
        <begin position="161"/>
        <end position="188"/>
    </location>
</feature>
<sequence>MTAMTARLARLQPWGSWFVFGAMVVVASVMFVVVTHTLMSDTGLSDRQAIGLALVQGLALMLAPPLAPLAWACSMTAVVLASVWAGAGLWVDAMTNSYLIVLGAIAVSVPARHAVAYWAGTSAAGTLLAIVRRPDAWLSNLLEVMVLAAVVLVAGAALGGLAAARRRLRDEQAAVQRQRERTALLEERTRIARELHDVVAHHMSVIAIQAEAARYREPQSAPETFAAIRDSARTALGEMRRILGVLRSGDTGAAPQPTLTDVPRLIDSVRAAGTRVDLDTPGDVATVPAGIGLSAYRIVQEALSNAVRHAPGVPVRVRISLQDSDLHIDVRNCFPWEAGRGTGFGHGLAGMRERAELLGGTFTGGPTGDGHFRVAVTLPIRDV</sequence>
<evidence type="ECO:0000256" key="4">
    <source>
        <dbReference type="ARBA" id="ARBA00022679"/>
    </source>
</evidence>
<dbReference type="Pfam" id="PF02518">
    <property type="entry name" value="HATPase_c"/>
    <property type="match status" value="1"/>
</dbReference>
<dbReference type="EMBL" id="JAMRXG010000021">
    <property type="protein sequence ID" value="MCM6778397.1"/>
    <property type="molecule type" value="Genomic_DNA"/>
</dbReference>
<dbReference type="CDD" id="cd16917">
    <property type="entry name" value="HATPase_UhpB-NarQ-NarX-like"/>
    <property type="match status" value="1"/>
</dbReference>
<dbReference type="InterPro" id="IPR011712">
    <property type="entry name" value="Sig_transdc_His_kin_sub3_dim/P"/>
</dbReference>
<keyword evidence="6 13" id="KW-0418">Kinase</keyword>
<evidence type="ECO:0000256" key="1">
    <source>
        <dbReference type="ARBA" id="ARBA00000085"/>
    </source>
</evidence>
<dbReference type="RefSeq" id="WP_251917903.1">
    <property type="nucleotide sequence ID" value="NZ_JAMRXG010000021.1"/>
</dbReference>
<evidence type="ECO:0000256" key="7">
    <source>
        <dbReference type="ARBA" id="ARBA00022840"/>
    </source>
</evidence>
<feature type="transmembrane region" description="Helical" evidence="10">
    <location>
        <begin position="140"/>
        <end position="164"/>
    </location>
</feature>
<feature type="transmembrane region" description="Helical" evidence="10">
    <location>
        <begin position="98"/>
        <end position="120"/>
    </location>
</feature>
<keyword evidence="10" id="KW-1133">Transmembrane helix</keyword>
<dbReference type="EC" id="2.7.13.3" evidence="2"/>
<organism evidence="13 14">
    <name type="scientific">Nocardia pulmonis</name>
    <dbReference type="NCBI Taxonomy" id="2951408"/>
    <lineage>
        <taxon>Bacteria</taxon>
        <taxon>Bacillati</taxon>
        <taxon>Actinomycetota</taxon>
        <taxon>Actinomycetes</taxon>
        <taxon>Mycobacteriales</taxon>
        <taxon>Nocardiaceae</taxon>
        <taxon>Nocardia</taxon>
    </lineage>
</organism>
<dbReference type="Proteomes" id="UP001139157">
    <property type="component" value="Unassembled WGS sequence"/>
</dbReference>
<dbReference type="AlphaFoldDB" id="A0A9X2ECT8"/>
<keyword evidence="14" id="KW-1185">Reference proteome</keyword>
<dbReference type="Gene3D" id="1.20.5.1930">
    <property type="match status" value="1"/>
</dbReference>
<feature type="domain" description="Signal transduction histidine kinase subgroup 3 dimerisation and phosphoacceptor" evidence="12">
    <location>
        <begin position="187"/>
        <end position="249"/>
    </location>
</feature>
<feature type="domain" description="Histidine kinase/HSP90-like ATPase" evidence="11">
    <location>
        <begin position="294"/>
        <end position="380"/>
    </location>
</feature>
<evidence type="ECO:0000256" key="5">
    <source>
        <dbReference type="ARBA" id="ARBA00022741"/>
    </source>
</evidence>
<accession>A0A9X2ECT8</accession>
<keyword evidence="5" id="KW-0547">Nucleotide-binding</keyword>
<comment type="caution">
    <text evidence="13">The sequence shown here is derived from an EMBL/GenBank/DDBJ whole genome shotgun (WGS) entry which is preliminary data.</text>
</comment>
<dbReference type="InterPro" id="IPR003594">
    <property type="entry name" value="HATPase_dom"/>
</dbReference>
<evidence type="ECO:0000256" key="10">
    <source>
        <dbReference type="SAM" id="Phobius"/>
    </source>
</evidence>
<evidence type="ECO:0000313" key="13">
    <source>
        <dbReference type="EMBL" id="MCM6778397.1"/>
    </source>
</evidence>
<keyword evidence="9" id="KW-0175">Coiled coil</keyword>
<evidence type="ECO:0000256" key="8">
    <source>
        <dbReference type="ARBA" id="ARBA00023012"/>
    </source>
</evidence>
<dbReference type="InterPro" id="IPR050482">
    <property type="entry name" value="Sensor_HK_TwoCompSys"/>
</dbReference>
<keyword evidence="4" id="KW-0808">Transferase</keyword>
<comment type="catalytic activity">
    <reaction evidence="1">
        <text>ATP + protein L-histidine = ADP + protein N-phospho-L-histidine.</text>
        <dbReference type="EC" id="2.7.13.3"/>
    </reaction>
</comment>
<keyword evidence="10" id="KW-0472">Membrane</keyword>
<dbReference type="PANTHER" id="PTHR24421">
    <property type="entry name" value="NITRATE/NITRITE SENSOR PROTEIN NARX-RELATED"/>
    <property type="match status" value="1"/>
</dbReference>
<keyword evidence="7" id="KW-0067">ATP-binding</keyword>
<evidence type="ECO:0000256" key="6">
    <source>
        <dbReference type="ARBA" id="ARBA00022777"/>
    </source>
</evidence>
<feature type="transmembrane region" description="Helical" evidence="10">
    <location>
        <begin position="14"/>
        <end position="34"/>
    </location>
</feature>
<dbReference type="GO" id="GO:0005524">
    <property type="term" value="F:ATP binding"/>
    <property type="evidence" value="ECO:0007669"/>
    <property type="project" value="UniProtKB-KW"/>
</dbReference>
<evidence type="ECO:0000256" key="9">
    <source>
        <dbReference type="SAM" id="Coils"/>
    </source>
</evidence>
<dbReference type="InterPro" id="IPR036890">
    <property type="entry name" value="HATPase_C_sf"/>
</dbReference>
<name>A0A9X2ECT8_9NOCA</name>
<evidence type="ECO:0000256" key="3">
    <source>
        <dbReference type="ARBA" id="ARBA00022553"/>
    </source>
</evidence>
<dbReference type="SUPFAM" id="SSF55874">
    <property type="entry name" value="ATPase domain of HSP90 chaperone/DNA topoisomerase II/histidine kinase"/>
    <property type="match status" value="1"/>
</dbReference>
<keyword evidence="3" id="KW-0597">Phosphoprotein</keyword>
<dbReference type="Pfam" id="PF07730">
    <property type="entry name" value="HisKA_3"/>
    <property type="match status" value="1"/>
</dbReference>
<reference evidence="13" key="1">
    <citation type="submission" date="2022-06" db="EMBL/GenBank/DDBJ databases">
        <title>Novel species in genus nocardia.</title>
        <authorList>
            <person name="Li F."/>
        </authorList>
    </citation>
    <scope>NUCLEOTIDE SEQUENCE</scope>
    <source>
        <strain evidence="13">CDC141</strain>
    </source>
</reference>
<keyword evidence="10" id="KW-0812">Transmembrane</keyword>
<protein>
    <recommendedName>
        <fullName evidence="2">histidine kinase</fullName>
        <ecNumber evidence="2">2.7.13.3</ecNumber>
    </recommendedName>
</protein>
<evidence type="ECO:0000256" key="2">
    <source>
        <dbReference type="ARBA" id="ARBA00012438"/>
    </source>
</evidence>
<feature type="transmembrane region" description="Helical" evidence="10">
    <location>
        <begin position="69"/>
        <end position="91"/>
    </location>
</feature>
<dbReference type="PANTHER" id="PTHR24421:SF10">
    <property type="entry name" value="NITRATE_NITRITE SENSOR PROTEIN NARQ"/>
    <property type="match status" value="1"/>
</dbReference>
<keyword evidence="8" id="KW-0902">Two-component regulatory system</keyword>
<evidence type="ECO:0000313" key="14">
    <source>
        <dbReference type="Proteomes" id="UP001139157"/>
    </source>
</evidence>
<proteinExistence type="predicted"/>